<dbReference type="EMBL" id="STGY01000017">
    <property type="protein sequence ID" value="THV42756.1"/>
    <property type="molecule type" value="Genomic_DNA"/>
</dbReference>
<accession>A0A4V4HSS3</accession>
<proteinExistence type="predicted"/>
<organism evidence="2 3">
    <name type="scientific">Glycomyces buryatensis</name>
    <dbReference type="NCBI Taxonomy" id="2570927"/>
    <lineage>
        <taxon>Bacteria</taxon>
        <taxon>Bacillati</taxon>
        <taxon>Actinomycetota</taxon>
        <taxon>Actinomycetes</taxon>
        <taxon>Glycomycetales</taxon>
        <taxon>Glycomycetaceae</taxon>
        <taxon>Glycomyces</taxon>
    </lineage>
</organism>
<feature type="compositionally biased region" description="Basic and acidic residues" evidence="1">
    <location>
        <begin position="101"/>
        <end position="118"/>
    </location>
</feature>
<dbReference type="GO" id="GO:0009306">
    <property type="term" value="P:protein secretion"/>
    <property type="evidence" value="ECO:0007669"/>
    <property type="project" value="InterPro"/>
</dbReference>
<dbReference type="InterPro" id="IPR022536">
    <property type="entry name" value="EspC"/>
</dbReference>
<evidence type="ECO:0008006" key="4">
    <source>
        <dbReference type="Google" id="ProtNLM"/>
    </source>
</evidence>
<dbReference type="AlphaFoldDB" id="A0A4V4HSS3"/>
<feature type="region of interest" description="Disordered" evidence="1">
    <location>
        <begin position="35"/>
        <end position="54"/>
    </location>
</feature>
<keyword evidence="3" id="KW-1185">Reference proteome</keyword>
<evidence type="ECO:0000256" key="1">
    <source>
        <dbReference type="SAM" id="MobiDB-lite"/>
    </source>
</evidence>
<protein>
    <recommendedName>
        <fullName evidence="4">ESX-1 secretion-associated protein</fullName>
    </recommendedName>
</protein>
<name>A0A4V4HSS3_9ACTN</name>
<dbReference type="Proteomes" id="UP000308760">
    <property type="component" value="Unassembled WGS sequence"/>
</dbReference>
<feature type="region of interest" description="Disordered" evidence="1">
    <location>
        <begin position="88"/>
        <end position="118"/>
    </location>
</feature>
<dbReference type="Pfam" id="PF10824">
    <property type="entry name" value="T7SS_ESX_EspC"/>
    <property type="match status" value="1"/>
</dbReference>
<evidence type="ECO:0000313" key="3">
    <source>
        <dbReference type="Proteomes" id="UP000308760"/>
    </source>
</evidence>
<sequence length="118" mass="12683">MSLLMNGGLIMFPPIQVDAEKLRAASQRLRQLAPSADGIPDRVERTSSDAKSANDGFLTADACEKFAERTTGTATTLGNHVKAMAEPIAESAQAWEDSDDESRSEIGKYESEIGKAHT</sequence>
<reference evidence="2 3" key="2">
    <citation type="submission" date="2019-05" db="EMBL/GenBank/DDBJ databases">
        <title>Glycomyces buryatensis sp. nov.</title>
        <authorList>
            <person name="Nikitina E."/>
        </authorList>
    </citation>
    <scope>NUCLEOTIDE SEQUENCE [LARGE SCALE GENOMIC DNA]</scope>
    <source>
        <strain evidence="2 3">18</strain>
    </source>
</reference>
<reference evidence="3" key="1">
    <citation type="submission" date="2019-04" db="EMBL/GenBank/DDBJ databases">
        <title>Nocardioides xinjiangensis sp. nov.</title>
        <authorList>
            <person name="Liu S."/>
        </authorList>
    </citation>
    <scope>NUCLEOTIDE SEQUENCE [LARGE SCALE GENOMIC DNA]</scope>
    <source>
        <strain evidence="3">18</strain>
    </source>
</reference>
<comment type="caution">
    <text evidence="2">The sequence shown here is derived from an EMBL/GenBank/DDBJ whole genome shotgun (WGS) entry which is preliminary data.</text>
</comment>
<gene>
    <name evidence="2" type="ORF">FAB82_04730</name>
</gene>
<feature type="compositionally biased region" description="Basic and acidic residues" evidence="1">
    <location>
        <begin position="39"/>
        <end position="48"/>
    </location>
</feature>
<evidence type="ECO:0000313" key="2">
    <source>
        <dbReference type="EMBL" id="THV42756.1"/>
    </source>
</evidence>